<dbReference type="SUPFAM" id="SSF81301">
    <property type="entry name" value="Nucleotidyltransferase"/>
    <property type="match status" value="1"/>
</dbReference>
<comment type="cofactor">
    <cofactor evidence="1">
        <name>Mn(2+)</name>
        <dbReference type="ChEBI" id="CHEBI:29035"/>
    </cofactor>
</comment>
<proteinExistence type="predicted"/>
<comment type="cofactor">
    <cofactor evidence="2">
        <name>Mg(2+)</name>
        <dbReference type="ChEBI" id="CHEBI:18420"/>
    </cofactor>
</comment>
<evidence type="ECO:0000256" key="4">
    <source>
        <dbReference type="ARBA" id="ARBA00022723"/>
    </source>
</evidence>
<gene>
    <name evidence="9" type="primary">LOC100648415</name>
</gene>
<sequence>MALVYLINSNFSFVLNTLYCKCMTNIKRFVTEHNVMRYSKQVGAKKLENYKSFEQMLKFRQNEAKKCILVKIHNMKYISDLEKFCRHYANIVNILPYSVTNNKNFVLMELQSAEDVQIFKDIAAFKTDVECIQIVSPLFSFESRNKFSSYQSKEDITLYSNFRVPKLDEVRKSLEQVDSVSDQMVSLYNGLKITDLDIRLRFYTAKQMSYYLSMLFPNVQVVPFGSSVNGFGQIGCDLDLLCKTIMDHRKVLNDSKRFFSIARKIPLIERDEQKEFLEVVATIMKMCIPGISNIKKILEARVPIIRFSNVYTNMICDLSSTNTVALHMSELLYIYGQLDWRIKPLIFTIRKWARDMNLTKIFPGQWITNFSLTLLIIFYLQTKNILPSISTLNKFIELDKKTKKATNSNFNWFVSWQGSIKHVNDESLLSLLYHFFEYYSTFDFKTQAICIKDGKFKPKNDFSPLYIHNPFDTTLNVSKNVNSTELIRLIDHFQKAFNIMLNSAEKDIILKLINLTPNQTTTDYKFNDEETQMRLKQNLFPTITNINNLNKIQGIIIK</sequence>
<dbReference type="InterPro" id="IPR054708">
    <property type="entry name" value="MTPAP-like_central"/>
</dbReference>
<dbReference type="InterPro" id="IPR043519">
    <property type="entry name" value="NT_sf"/>
</dbReference>
<organism evidence="8 9">
    <name type="scientific">Bombus terrestris</name>
    <name type="common">Buff-tailed bumblebee</name>
    <name type="synonym">Apis terrestris</name>
    <dbReference type="NCBI Taxonomy" id="30195"/>
    <lineage>
        <taxon>Eukaryota</taxon>
        <taxon>Metazoa</taxon>
        <taxon>Ecdysozoa</taxon>
        <taxon>Arthropoda</taxon>
        <taxon>Hexapoda</taxon>
        <taxon>Insecta</taxon>
        <taxon>Pterygota</taxon>
        <taxon>Neoptera</taxon>
        <taxon>Endopterygota</taxon>
        <taxon>Hymenoptera</taxon>
        <taxon>Apocrita</taxon>
        <taxon>Aculeata</taxon>
        <taxon>Apoidea</taxon>
        <taxon>Anthophila</taxon>
        <taxon>Apidae</taxon>
        <taxon>Bombus</taxon>
        <taxon>Bombus</taxon>
    </lineage>
</organism>
<keyword evidence="4" id="KW-0479">Metal-binding</keyword>
<evidence type="ECO:0000256" key="1">
    <source>
        <dbReference type="ARBA" id="ARBA00001936"/>
    </source>
</evidence>
<dbReference type="KEGG" id="bter:100648415"/>
<dbReference type="GeneID" id="100648415"/>
<keyword evidence="5" id="KW-0460">Magnesium</keyword>
<evidence type="ECO:0000259" key="7">
    <source>
        <dbReference type="Pfam" id="PF22600"/>
    </source>
</evidence>
<name>A0A9B0BTI5_BOMTE</name>
<evidence type="ECO:0000256" key="2">
    <source>
        <dbReference type="ARBA" id="ARBA00001946"/>
    </source>
</evidence>
<feature type="domain" description="PAP-associated" evidence="6">
    <location>
        <begin position="428"/>
        <end position="465"/>
    </location>
</feature>
<evidence type="ECO:0000256" key="5">
    <source>
        <dbReference type="ARBA" id="ARBA00022842"/>
    </source>
</evidence>
<dbReference type="RefSeq" id="XP_003400629.1">
    <property type="nucleotide sequence ID" value="XM_003400581.4"/>
</dbReference>
<dbReference type="OrthoDB" id="434989at2759"/>
<dbReference type="Gene3D" id="1.10.1410.10">
    <property type="match status" value="1"/>
</dbReference>
<keyword evidence="8" id="KW-1185">Reference proteome</keyword>
<dbReference type="Proteomes" id="UP000835206">
    <property type="component" value="Chromosome 14"/>
</dbReference>
<evidence type="ECO:0000313" key="9">
    <source>
        <dbReference type="RefSeq" id="XP_003400629.1"/>
    </source>
</evidence>
<keyword evidence="3" id="KW-0808">Transferase</keyword>
<dbReference type="CDD" id="cd05402">
    <property type="entry name" value="NT_PAP_TUTase"/>
    <property type="match status" value="1"/>
</dbReference>
<feature type="domain" description="Poly(A) RNA polymerase mitochondrial-like central palm" evidence="7">
    <location>
        <begin position="181"/>
        <end position="337"/>
    </location>
</feature>
<evidence type="ECO:0000256" key="3">
    <source>
        <dbReference type="ARBA" id="ARBA00022679"/>
    </source>
</evidence>
<reference evidence="9" key="1">
    <citation type="submission" date="2025-08" db="UniProtKB">
        <authorList>
            <consortium name="RefSeq"/>
        </authorList>
    </citation>
    <scope>IDENTIFICATION</scope>
</reference>
<evidence type="ECO:0000313" key="8">
    <source>
        <dbReference type="Proteomes" id="UP000835206"/>
    </source>
</evidence>
<dbReference type="GO" id="GO:0046872">
    <property type="term" value="F:metal ion binding"/>
    <property type="evidence" value="ECO:0007669"/>
    <property type="project" value="UniProtKB-KW"/>
</dbReference>
<dbReference type="AlphaFoldDB" id="A0A9B0BTI5"/>
<dbReference type="Gene3D" id="3.30.460.10">
    <property type="entry name" value="Beta Polymerase, domain 2"/>
    <property type="match status" value="1"/>
</dbReference>
<dbReference type="Pfam" id="PF22600">
    <property type="entry name" value="MTPAP-like_central"/>
    <property type="match status" value="1"/>
</dbReference>
<accession>A0A9B0BTI5</accession>
<dbReference type="SUPFAM" id="SSF81631">
    <property type="entry name" value="PAP/OAS1 substrate-binding domain"/>
    <property type="match status" value="1"/>
</dbReference>
<evidence type="ECO:0000259" key="6">
    <source>
        <dbReference type="Pfam" id="PF03828"/>
    </source>
</evidence>
<dbReference type="Pfam" id="PF03828">
    <property type="entry name" value="PAP_assoc"/>
    <property type="match status" value="1"/>
</dbReference>
<dbReference type="InterPro" id="IPR002058">
    <property type="entry name" value="PAP_assoc"/>
</dbReference>
<dbReference type="GO" id="GO:1990817">
    <property type="term" value="F:poly(A) RNA polymerase activity"/>
    <property type="evidence" value="ECO:0007669"/>
    <property type="project" value="TreeGrafter"/>
</dbReference>
<dbReference type="PANTHER" id="PTHR12271:SF133">
    <property type="entry name" value="POLY(A) RNA POLYMERASE, MITOCHONDRIAL"/>
    <property type="match status" value="1"/>
</dbReference>
<dbReference type="GO" id="GO:0031123">
    <property type="term" value="P:RNA 3'-end processing"/>
    <property type="evidence" value="ECO:0007669"/>
    <property type="project" value="TreeGrafter"/>
</dbReference>
<dbReference type="CTD" id="55149"/>
<dbReference type="PANTHER" id="PTHR12271">
    <property type="entry name" value="POLY A POLYMERASE CID PAP -RELATED"/>
    <property type="match status" value="1"/>
</dbReference>
<protein>
    <submittedName>
        <fullName evidence="9">Poly(A) RNA polymerase, mitochondrial isoform X1</fullName>
    </submittedName>
</protein>